<proteinExistence type="predicted"/>
<reference evidence="1 2" key="1">
    <citation type="journal article" date="2012" name="Genome Biol.">
        <title>Genome and low-iron response of an oceanic diatom adapted to chronic iron limitation.</title>
        <authorList>
            <person name="Lommer M."/>
            <person name="Specht M."/>
            <person name="Roy A.S."/>
            <person name="Kraemer L."/>
            <person name="Andreson R."/>
            <person name="Gutowska M.A."/>
            <person name="Wolf J."/>
            <person name="Bergner S.V."/>
            <person name="Schilhabel M.B."/>
            <person name="Klostermeier U.C."/>
            <person name="Beiko R.G."/>
            <person name="Rosenstiel P."/>
            <person name="Hippler M."/>
            <person name="Laroche J."/>
        </authorList>
    </citation>
    <scope>NUCLEOTIDE SEQUENCE [LARGE SCALE GENOMIC DNA]</scope>
    <source>
        <strain evidence="1 2">CCMP1005</strain>
    </source>
</reference>
<accession>K0TI64</accession>
<keyword evidence="2" id="KW-1185">Reference proteome</keyword>
<comment type="caution">
    <text evidence="1">The sequence shown here is derived from an EMBL/GenBank/DDBJ whole genome shotgun (WGS) entry which is preliminary data.</text>
</comment>
<protein>
    <submittedName>
        <fullName evidence="1">Uncharacterized protein</fullName>
    </submittedName>
</protein>
<evidence type="ECO:0000313" key="1">
    <source>
        <dbReference type="EMBL" id="EJK73496.1"/>
    </source>
</evidence>
<evidence type="ECO:0000313" key="2">
    <source>
        <dbReference type="Proteomes" id="UP000266841"/>
    </source>
</evidence>
<dbReference type="Proteomes" id="UP000266841">
    <property type="component" value="Unassembled WGS sequence"/>
</dbReference>
<gene>
    <name evidence="1" type="ORF">THAOC_04877</name>
</gene>
<sequence>MEVEVVEELTLVLMCSWCFPLPLGIGRKGGWADMSERVYRPGLEGIQGSIKAAGVGFGGSARLATRTAKANIILVPPRSVDLPAHSYLSYLPSLAMTIGSGNTPEHGWPPHFPQQFPIAKSNMFMVPYN</sequence>
<dbReference type="EMBL" id="AGNL01004454">
    <property type="protein sequence ID" value="EJK73496.1"/>
    <property type="molecule type" value="Genomic_DNA"/>
</dbReference>
<dbReference type="AlphaFoldDB" id="K0TI64"/>
<name>K0TI64_THAOC</name>
<organism evidence="1 2">
    <name type="scientific">Thalassiosira oceanica</name>
    <name type="common">Marine diatom</name>
    <dbReference type="NCBI Taxonomy" id="159749"/>
    <lineage>
        <taxon>Eukaryota</taxon>
        <taxon>Sar</taxon>
        <taxon>Stramenopiles</taxon>
        <taxon>Ochrophyta</taxon>
        <taxon>Bacillariophyta</taxon>
        <taxon>Coscinodiscophyceae</taxon>
        <taxon>Thalassiosirophycidae</taxon>
        <taxon>Thalassiosirales</taxon>
        <taxon>Thalassiosiraceae</taxon>
        <taxon>Thalassiosira</taxon>
    </lineage>
</organism>